<comment type="caution">
    <text evidence="1">The sequence shown here is derived from an EMBL/GenBank/DDBJ whole genome shotgun (WGS) entry which is preliminary data.</text>
</comment>
<accession>A0A0E9N3Z7</accession>
<dbReference type="OrthoDB" id="9805017at2"/>
<evidence type="ECO:0000313" key="1">
    <source>
        <dbReference type="EMBL" id="GAO44090.1"/>
    </source>
</evidence>
<name>A0A0E9N3Z7_9BACT</name>
<proteinExistence type="predicted"/>
<gene>
    <name evidence="1" type="ORF">FPE01S_03_01300</name>
</gene>
<dbReference type="Proteomes" id="UP000033121">
    <property type="component" value="Unassembled WGS sequence"/>
</dbReference>
<dbReference type="RefSeq" id="WP_046370063.1">
    <property type="nucleotide sequence ID" value="NZ_BBWV01000003.1"/>
</dbReference>
<protein>
    <submittedName>
        <fullName evidence="1">Uncharacterized protein</fullName>
    </submittedName>
</protein>
<dbReference type="AlphaFoldDB" id="A0A0E9N3Z7"/>
<dbReference type="EMBL" id="BBWV01000003">
    <property type="protein sequence ID" value="GAO44090.1"/>
    <property type="molecule type" value="Genomic_DNA"/>
</dbReference>
<reference evidence="1 2" key="1">
    <citation type="submission" date="2015-04" db="EMBL/GenBank/DDBJ databases">
        <title>Whole genome shotgun sequence of Flavihumibacter petaseus NBRC 106054.</title>
        <authorList>
            <person name="Miyazawa S."/>
            <person name="Hosoyama A."/>
            <person name="Hashimoto M."/>
            <person name="Noguchi M."/>
            <person name="Tsuchikane K."/>
            <person name="Ohji S."/>
            <person name="Yamazoe A."/>
            <person name="Ichikawa N."/>
            <person name="Kimura A."/>
            <person name="Fujita N."/>
        </authorList>
    </citation>
    <scope>NUCLEOTIDE SEQUENCE [LARGE SCALE GENOMIC DNA]</scope>
    <source>
        <strain evidence="1 2">NBRC 106054</strain>
    </source>
</reference>
<evidence type="ECO:0000313" key="2">
    <source>
        <dbReference type="Proteomes" id="UP000033121"/>
    </source>
</evidence>
<sequence>MPLYTLVGLPVPVGYVSATPAEINSTGQIAGTCHHYYGTTKAMAWDAAGYTLIGPPGFYSHASGLNSKQLLTGNYVDDKHIAHPFVWDSATGTLTLLNLPPQNSNSGGAIVNAINDNNQMAGYAEQLSGSPSLLDLFWSGLNSNPVGSANQIVDSWAVGINNNGIIIGSIYNSTGFQGFIEDSATQIKTLIANCNGCIAITDHPKPQVLIYKNTNKYKSYMFDTLNNKTSDLNVPGDDSYAYDINNHGVIAGESANDGAVTWKGLVKVKLNSPLISDAQAKGWDLTTALSINDQGQIVGTGIVNGNESPWMLQPNPKLVSFRIPLVVDYMLPHILWPGQAYDAPRPKGWPEEFPFPLPDPLPFDLVGEAFTMQQEIQNLTKIQELVNNLSEKKEKDAFEKLITRLTEQKLKNLKDLLKEGWVDRSGD</sequence>
<keyword evidence="2" id="KW-1185">Reference proteome</keyword>
<organism evidence="1 2">
    <name type="scientific">Flavihumibacter petaseus NBRC 106054</name>
    <dbReference type="NCBI Taxonomy" id="1220578"/>
    <lineage>
        <taxon>Bacteria</taxon>
        <taxon>Pseudomonadati</taxon>
        <taxon>Bacteroidota</taxon>
        <taxon>Chitinophagia</taxon>
        <taxon>Chitinophagales</taxon>
        <taxon>Chitinophagaceae</taxon>
        <taxon>Flavihumibacter</taxon>
    </lineage>
</organism>